<sequence length="224" mass="24537">MPRLQATVPPGAPSNALLRVRLPDGAEVKVRVPDGLSEGDEFQFEVNALGEVKAVPNTVAATAAAGGGGKVKNKNPKKKRHHVDHHHKGATQLHNNQNNRTPLFISVCLDFYQNLIQFLTTEEDEEYNDTTNTDRSRGSRQKSTDKSSGSNNSDKTREVSNYLGFLDKDILNAGDFCLALAVGMFIGSCIVIGFLAGVLWVTPPGFFSHNRDAIWVNHREVRIG</sequence>
<organism evidence="3 4">
    <name type="scientific">Cyclotella atomus</name>
    <dbReference type="NCBI Taxonomy" id="382360"/>
    <lineage>
        <taxon>Eukaryota</taxon>
        <taxon>Sar</taxon>
        <taxon>Stramenopiles</taxon>
        <taxon>Ochrophyta</taxon>
        <taxon>Bacillariophyta</taxon>
        <taxon>Coscinodiscophyceae</taxon>
        <taxon>Thalassiosirophycidae</taxon>
        <taxon>Stephanodiscales</taxon>
        <taxon>Stephanodiscaceae</taxon>
        <taxon>Cyclotella</taxon>
    </lineage>
</organism>
<dbReference type="EMBL" id="JALLPJ020000683">
    <property type="protein sequence ID" value="KAL3785654.1"/>
    <property type="molecule type" value="Genomic_DNA"/>
</dbReference>
<name>A0ABD3PD22_9STRA</name>
<feature type="transmembrane region" description="Helical" evidence="2">
    <location>
        <begin position="176"/>
        <end position="201"/>
    </location>
</feature>
<dbReference type="AlphaFoldDB" id="A0ABD3PD22"/>
<feature type="region of interest" description="Disordered" evidence="1">
    <location>
        <begin position="126"/>
        <end position="155"/>
    </location>
</feature>
<evidence type="ECO:0000256" key="1">
    <source>
        <dbReference type="SAM" id="MobiDB-lite"/>
    </source>
</evidence>
<keyword evidence="2" id="KW-1133">Transmembrane helix</keyword>
<feature type="compositionally biased region" description="Basic residues" evidence="1">
    <location>
        <begin position="71"/>
        <end position="89"/>
    </location>
</feature>
<comment type="caution">
    <text evidence="3">The sequence shown here is derived from an EMBL/GenBank/DDBJ whole genome shotgun (WGS) entry which is preliminary data.</text>
</comment>
<protein>
    <submittedName>
        <fullName evidence="3">Uncharacterized protein</fullName>
    </submittedName>
</protein>
<keyword evidence="4" id="KW-1185">Reference proteome</keyword>
<feature type="compositionally biased region" description="Basic and acidic residues" evidence="1">
    <location>
        <begin position="132"/>
        <end position="145"/>
    </location>
</feature>
<reference evidence="3 4" key="1">
    <citation type="submission" date="2024-10" db="EMBL/GenBank/DDBJ databases">
        <title>Updated reference genomes for cyclostephanoid diatoms.</title>
        <authorList>
            <person name="Roberts W.R."/>
            <person name="Alverson A.J."/>
        </authorList>
    </citation>
    <scope>NUCLEOTIDE SEQUENCE [LARGE SCALE GENOMIC DNA]</scope>
    <source>
        <strain evidence="3 4">AJA010-31</strain>
    </source>
</reference>
<keyword evidence="2" id="KW-0812">Transmembrane</keyword>
<proteinExistence type="predicted"/>
<evidence type="ECO:0000313" key="3">
    <source>
        <dbReference type="EMBL" id="KAL3785654.1"/>
    </source>
</evidence>
<evidence type="ECO:0000256" key="2">
    <source>
        <dbReference type="SAM" id="Phobius"/>
    </source>
</evidence>
<evidence type="ECO:0000313" key="4">
    <source>
        <dbReference type="Proteomes" id="UP001530400"/>
    </source>
</evidence>
<feature type="region of interest" description="Disordered" evidence="1">
    <location>
        <begin position="64"/>
        <end position="96"/>
    </location>
</feature>
<keyword evidence="2" id="KW-0472">Membrane</keyword>
<accession>A0ABD3PD22</accession>
<dbReference type="Proteomes" id="UP001530400">
    <property type="component" value="Unassembled WGS sequence"/>
</dbReference>
<gene>
    <name evidence="3" type="ORF">ACHAWO_012455</name>
</gene>